<evidence type="ECO:0000313" key="1">
    <source>
        <dbReference type="EMBL" id="QRC96620.1"/>
    </source>
</evidence>
<gene>
    <name evidence="1" type="ORF">JI435_015220</name>
</gene>
<reference evidence="2" key="1">
    <citation type="journal article" date="2021" name="BMC Genomics">
        <title>Chromosome-level genome assembly and manually-curated proteome of model necrotroph Parastagonospora nodorum Sn15 reveals a genome-wide trove of candidate effector homologs, and redundancy of virulence-related functions within an accessory chromosome.</title>
        <authorList>
            <person name="Bertazzoni S."/>
            <person name="Jones D.A.B."/>
            <person name="Phan H.T."/>
            <person name="Tan K.-C."/>
            <person name="Hane J.K."/>
        </authorList>
    </citation>
    <scope>NUCLEOTIDE SEQUENCE [LARGE SCALE GENOMIC DNA]</scope>
    <source>
        <strain evidence="2">SN15 / ATCC MYA-4574 / FGSC 10173)</strain>
    </source>
</reference>
<dbReference type="VEuPathDB" id="FungiDB:JI435_015220"/>
<name>A0A7U2F4S0_PHANO</name>
<dbReference type="EMBL" id="CP069028">
    <property type="protein sequence ID" value="QRC96620.1"/>
    <property type="molecule type" value="Genomic_DNA"/>
</dbReference>
<protein>
    <submittedName>
        <fullName evidence="1">Uncharacterized protein</fullName>
    </submittedName>
</protein>
<accession>A0A7U2F4S0</accession>
<keyword evidence="2" id="KW-1185">Reference proteome</keyword>
<evidence type="ECO:0000313" key="2">
    <source>
        <dbReference type="Proteomes" id="UP000663193"/>
    </source>
</evidence>
<proteinExistence type="predicted"/>
<dbReference type="AlphaFoldDB" id="A0A7U2F4S0"/>
<sequence>MISAACRSHASINFSRPSRLAWPAATSTTIQGPHACTTQQSHEDVLTRHTTGVTVRGACPCCYCSWSQTWPKAAASKPEGHQSATRLRLTVKSPSCGIHAWILFENLVGLRS</sequence>
<dbReference type="Proteomes" id="UP000663193">
    <property type="component" value="Chromosome 6"/>
</dbReference>
<organism evidence="1 2">
    <name type="scientific">Phaeosphaeria nodorum (strain SN15 / ATCC MYA-4574 / FGSC 10173)</name>
    <name type="common">Glume blotch fungus</name>
    <name type="synonym">Parastagonospora nodorum</name>
    <dbReference type="NCBI Taxonomy" id="321614"/>
    <lineage>
        <taxon>Eukaryota</taxon>
        <taxon>Fungi</taxon>
        <taxon>Dikarya</taxon>
        <taxon>Ascomycota</taxon>
        <taxon>Pezizomycotina</taxon>
        <taxon>Dothideomycetes</taxon>
        <taxon>Pleosporomycetidae</taxon>
        <taxon>Pleosporales</taxon>
        <taxon>Pleosporineae</taxon>
        <taxon>Phaeosphaeriaceae</taxon>
        <taxon>Parastagonospora</taxon>
    </lineage>
</organism>